<accession>A0A8J7DVW9</accession>
<dbReference type="InterPro" id="IPR036890">
    <property type="entry name" value="HATPase_C_sf"/>
</dbReference>
<comment type="caution">
    <text evidence="8">The sequence shown here is derived from an EMBL/GenBank/DDBJ whole genome shotgun (WGS) entry which is preliminary data.</text>
</comment>
<dbReference type="Gene3D" id="1.10.287.130">
    <property type="match status" value="1"/>
</dbReference>
<dbReference type="SMART" id="SM00387">
    <property type="entry name" value="HATPase_c"/>
    <property type="match status" value="1"/>
</dbReference>
<dbReference type="RefSeq" id="WP_194029183.1">
    <property type="nucleotide sequence ID" value="NZ_JADEWZ010000011.1"/>
</dbReference>
<evidence type="ECO:0000256" key="1">
    <source>
        <dbReference type="ARBA" id="ARBA00000085"/>
    </source>
</evidence>
<dbReference type="PANTHER" id="PTHR43547">
    <property type="entry name" value="TWO-COMPONENT HISTIDINE KINASE"/>
    <property type="match status" value="1"/>
</dbReference>
<evidence type="ECO:0000256" key="5">
    <source>
        <dbReference type="ARBA" id="ARBA00022777"/>
    </source>
</evidence>
<dbReference type="InterPro" id="IPR004358">
    <property type="entry name" value="Sig_transdc_His_kin-like_C"/>
</dbReference>
<dbReference type="Gene3D" id="3.30.565.10">
    <property type="entry name" value="Histidine kinase-like ATPase, C-terminal domain"/>
    <property type="match status" value="1"/>
</dbReference>
<gene>
    <name evidence="8" type="ORF">IQ249_09310</name>
</gene>
<dbReference type="SUPFAM" id="SSF55874">
    <property type="entry name" value="ATPase domain of HSP90 chaperone/DNA topoisomerase II/histidine kinase"/>
    <property type="match status" value="1"/>
</dbReference>
<name>A0A8J7DVW9_9CYAN</name>
<dbReference type="Pfam" id="PF10069">
    <property type="entry name" value="DICT"/>
    <property type="match status" value="1"/>
</dbReference>
<dbReference type="FunFam" id="3.30.565.10:FF:000006">
    <property type="entry name" value="Sensor histidine kinase WalK"/>
    <property type="match status" value="1"/>
</dbReference>
<dbReference type="PRINTS" id="PR00344">
    <property type="entry name" value="BCTRLSENSOR"/>
</dbReference>
<evidence type="ECO:0000256" key="4">
    <source>
        <dbReference type="ARBA" id="ARBA00022679"/>
    </source>
</evidence>
<dbReference type="PROSITE" id="PS50109">
    <property type="entry name" value="HIS_KIN"/>
    <property type="match status" value="1"/>
</dbReference>
<evidence type="ECO:0000313" key="8">
    <source>
        <dbReference type="EMBL" id="MBE9116091.1"/>
    </source>
</evidence>
<evidence type="ECO:0000313" key="9">
    <source>
        <dbReference type="Proteomes" id="UP000654482"/>
    </source>
</evidence>
<feature type="domain" description="Histidine kinase" evidence="7">
    <location>
        <begin position="210"/>
        <end position="425"/>
    </location>
</feature>
<evidence type="ECO:0000259" key="7">
    <source>
        <dbReference type="PROSITE" id="PS50109"/>
    </source>
</evidence>
<dbReference type="Proteomes" id="UP000654482">
    <property type="component" value="Unassembled WGS sequence"/>
</dbReference>
<organism evidence="8 9">
    <name type="scientific">Lusitaniella coriacea LEGE 07157</name>
    <dbReference type="NCBI Taxonomy" id="945747"/>
    <lineage>
        <taxon>Bacteria</taxon>
        <taxon>Bacillati</taxon>
        <taxon>Cyanobacteriota</taxon>
        <taxon>Cyanophyceae</taxon>
        <taxon>Spirulinales</taxon>
        <taxon>Lusitaniellaceae</taxon>
        <taxon>Lusitaniella</taxon>
    </lineage>
</organism>
<dbReference type="EMBL" id="JADEWZ010000011">
    <property type="protein sequence ID" value="MBE9116091.1"/>
    <property type="molecule type" value="Genomic_DNA"/>
</dbReference>
<dbReference type="GO" id="GO:0000155">
    <property type="term" value="F:phosphorelay sensor kinase activity"/>
    <property type="evidence" value="ECO:0007669"/>
    <property type="project" value="TreeGrafter"/>
</dbReference>
<proteinExistence type="predicted"/>
<dbReference type="PANTHER" id="PTHR43547:SF2">
    <property type="entry name" value="HYBRID SIGNAL TRANSDUCTION HISTIDINE KINASE C"/>
    <property type="match status" value="1"/>
</dbReference>
<keyword evidence="9" id="KW-1185">Reference proteome</keyword>
<evidence type="ECO:0000256" key="2">
    <source>
        <dbReference type="ARBA" id="ARBA00012438"/>
    </source>
</evidence>
<evidence type="ECO:0000256" key="6">
    <source>
        <dbReference type="ARBA" id="ARBA00023012"/>
    </source>
</evidence>
<dbReference type="CDD" id="cd00075">
    <property type="entry name" value="HATPase"/>
    <property type="match status" value="1"/>
</dbReference>
<comment type="catalytic activity">
    <reaction evidence="1">
        <text>ATP + protein L-histidine = ADP + protein N-phospho-L-histidine.</text>
        <dbReference type="EC" id="2.7.13.3"/>
    </reaction>
</comment>
<reference evidence="8" key="1">
    <citation type="submission" date="2020-10" db="EMBL/GenBank/DDBJ databases">
        <authorList>
            <person name="Castelo-Branco R."/>
            <person name="Eusebio N."/>
            <person name="Adriana R."/>
            <person name="Vieira A."/>
            <person name="Brugerolle De Fraissinette N."/>
            <person name="Rezende De Castro R."/>
            <person name="Schneider M.P."/>
            <person name="Vasconcelos V."/>
            <person name="Leao P.N."/>
        </authorList>
    </citation>
    <scope>NUCLEOTIDE SEQUENCE</scope>
    <source>
        <strain evidence="8">LEGE 07157</strain>
    </source>
</reference>
<dbReference type="EC" id="2.7.13.3" evidence="2"/>
<dbReference type="AlphaFoldDB" id="A0A8J7DVW9"/>
<keyword evidence="4" id="KW-0808">Transferase</keyword>
<keyword evidence="6" id="KW-0902">Two-component regulatory system</keyword>
<dbReference type="InterPro" id="IPR003594">
    <property type="entry name" value="HATPase_dom"/>
</dbReference>
<dbReference type="InterPro" id="IPR005467">
    <property type="entry name" value="His_kinase_dom"/>
</dbReference>
<dbReference type="InterPro" id="IPR019278">
    <property type="entry name" value="DICT_dom"/>
</dbReference>
<keyword evidence="3" id="KW-0597">Phosphoprotein</keyword>
<protein>
    <recommendedName>
        <fullName evidence="2">histidine kinase</fullName>
        <ecNumber evidence="2">2.7.13.3</ecNumber>
    </recommendedName>
</protein>
<dbReference type="Pfam" id="PF02518">
    <property type="entry name" value="HATPase_c"/>
    <property type="match status" value="1"/>
</dbReference>
<sequence>MNASSHSVLSLYKLAQGEGVLPSVLGETTLSSLVGAFVDLAIAHSCQTDFWLKLTPQDGWWSEIERYQEECENSGGIHFCREASVPLPQSSQQLVSVQLQAGTLREDESFLLLLSPQFSGLLVTQYSSHSERGKVLCLFEASAIARVITGLQSAIAPEKFKSSLANLPLPPTNSSSIAQLLLNQAQRAEQLTTTLSDPQPNQRKDEFFNQGLQELSTTLTHFKTALSLLGAPSLKAPQRQRYLEMLQRECDRQNALICGMRSFIELETLSEEATAVRLSNFVPGIVSTYQPLAMEKGIQLGYTIPAELPPVGCPANWLQQIVVNLLNNSLLFTPPQGQVSVRASLKGKQIELVFKDTGIGIAPGEVNKIFENFYRGRNNLSETNSGAGLGLTSVQQLLRRCGGSISVTSQPDRGSTFTVLLPIAKSQG</sequence>
<keyword evidence="5" id="KW-0418">Kinase</keyword>
<evidence type="ECO:0000256" key="3">
    <source>
        <dbReference type="ARBA" id="ARBA00022553"/>
    </source>
</evidence>